<dbReference type="EMBL" id="LAZR01004145">
    <property type="protein sequence ID" value="KKN11340.1"/>
    <property type="molecule type" value="Genomic_DNA"/>
</dbReference>
<proteinExistence type="predicted"/>
<keyword evidence="1" id="KW-0812">Transmembrane</keyword>
<comment type="caution">
    <text evidence="2">The sequence shown here is derived from an EMBL/GenBank/DDBJ whole genome shotgun (WGS) entry which is preliminary data.</text>
</comment>
<dbReference type="Gene3D" id="1.20.1640.10">
    <property type="entry name" value="Multidrug efflux transporter AcrB transmembrane domain"/>
    <property type="match status" value="1"/>
</dbReference>
<evidence type="ECO:0000256" key="1">
    <source>
        <dbReference type="SAM" id="Phobius"/>
    </source>
</evidence>
<organism evidence="2">
    <name type="scientific">marine sediment metagenome</name>
    <dbReference type="NCBI Taxonomy" id="412755"/>
    <lineage>
        <taxon>unclassified sequences</taxon>
        <taxon>metagenomes</taxon>
        <taxon>ecological metagenomes</taxon>
    </lineage>
</organism>
<name>A0A0F9MVN0_9ZZZZ</name>
<gene>
    <name evidence="2" type="ORF">LCGC14_1027580</name>
</gene>
<keyword evidence="1" id="KW-0472">Membrane</keyword>
<sequence>MGAFGMQVSGVPVKIAIPAKCVTNRISTAGMVPSVLAVGIDAEFCAPTAIAVTGGLLLSTGLSLLFVHSLLRVVNNLKTRAHSILVNAFSANQPAAKLAE</sequence>
<evidence type="ECO:0008006" key="3">
    <source>
        <dbReference type="Google" id="ProtNLM"/>
    </source>
</evidence>
<feature type="transmembrane region" description="Helical" evidence="1">
    <location>
        <begin position="49"/>
        <end position="71"/>
    </location>
</feature>
<evidence type="ECO:0000313" key="2">
    <source>
        <dbReference type="EMBL" id="KKN11340.1"/>
    </source>
</evidence>
<dbReference type="SUPFAM" id="SSF82866">
    <property type="entry name" value="Multidrug efflux transporter AcrB transmembrane domain"/>
    <property type="match status" value="1"/>
</dbReference>
<accession>A0A0F9MVN0</accession>
<protein>
    <recommendedName>
        <fullName evidence="3">MotA/TolQ/ExbB proton channel domain-containing protein</fullName>
    </recommendedName>
</protein>
<keyword evidence="1" id="KW-1133">Transmembrane helix</keyword>
<reference evidence="2" key="1">
    <citation type="journal article" date="2015" name="Nature">
        <title>Complex archaea that bridge the gap between prokaryotes and eukaryotes.</title>
        <authorList>
            <person name="Spang A."/>
            <person name="Saw J.H."/>
            <person name="Jorgensen S.L."/>
            <person name="Zaremba-Niedzwiedzka K."/>
            <person name="Martijn J."/>
            <person name="Lind A.E."/>
            <person name="van Eijk R."/>
            <person name="Schleper C."/>
            <person name="Guy L."/>
            <person name="Ettema T.J."/>
        </authorList>
    </citation>
    <scope>NUCLEOTIDE SEQUENCE</scope>
</reference>
<dbReference type="AlphaFoldDB" id="A0A0F9MVN0"/>